<protein>
    <submittedName>
        <fullName evidence="1">Uncharacterized protein</fullName>
    </submittedName>
</protein>
<comment type="caution">
    <text evidence="1">The sequence shown here is derived from an EMBL/GenBank/DDBJ whole genome shotgun (WGS) entry which is preliminary data.</text>
</comment>
<dbReference type="Proteomes" id="UP001162992">
    <property type="component" value="Chromosome 7"/>
</dbReference>
<name>A0ACC2D6X3_DIPCM</name>
<sequence>MLFYLPLCCHQRLAEMGRLHLTTISVLFMCCIALCSSARLAPFSHSRKLSALVPEPPLILPYHDGPLLSGHGVLKVHLLWYGSFSASQRSTILDFLASFQSKGAQQPSVSSWWKIASGYKDSTGSPVFTSVQPVEQLMDPTYSLGKNLKRADLQDLILKAISSASFPLDMKALYLVLTADDVYVDGFCVDSCASHTYANSNTLVNGQQKFPIAWVGNSITRCAGKCAWPFANPKAFGGPDTPALVPPNGDAGVDGMIINIATIVADAATNPFGTGYYQGLADAPLEAATACSGIFGKGAYPGYAGELLVEKFNGASFNVHGVNNRAFLVPALWNPATLSCYSPS</sequence>
<evidence type="ECO:0000313" key="2">
    <source>
        <dbReference type="Proteomes" id="UP001162992"/>
    </source>
</evidence>
<reference evidence="2" key="1">
    <citation type="journal article" date="2024" name="Proc. Natl. Acad. Sci. U.S.A.">
        <title>Extraordinary preservation of gene collinearity over three hundred million years revealed in homosporous lycophytes.</title>
        <authorList>
            <person name="Li C."/>
            <person name="Wickell D."/>
            <person name="Kuo L.Y."/>
            <person name="Chen X."/>
            <person name="Nie B."/>
            <person name="Liao X."/>
            <person name="Peng D."/>
            <person name="Ji J."/>
            <person name="Jenkins J."/>
            <person name="Williams M."/>
            <person name="Shu S."/>
            <person name="Plott C."/>
            <person name="Barry K."/>
            <person name="Rajasekar S."/>
            <person name="Grimwood J."/>
            <person name="Han X."/>
            <person name="Sun S."/>
            <person name="Hou Z."/>
            <person name="He W."/>
            <person name="Dai G."/>
            <person name="Sun C."/>
            <person name="Schmutz J."/>
            <person name="Leebens-Mack J.H."/>
            <person name="Li F.W."/>
            <person name="Wang L."/>
        </authorList>
    </citation>
    <scope>NUCLEOTIDE SEQUENCE [LARGE SCALE GENOMIC DNA]</scope>
    <source>
        <strain evidence="2">cv. PW_Plant_1</strain>
    </source>
</reference>
<proteinExistence type="predicted"/>
<accession>A0ACC2D6X3</accession>
<evidence type="ECO:0000313" key="1">
    <source>
        <dbReference type="EMBL" id="KAJ7550021.1"/>
    </source>
</evidence>
<dbReference type="EMBL" id="CM055098">
    <property type="protein sequence ID" value="KAJ7550021.1"/>
    <property type="molecule type" value="Genomic_DNA"/>
</dbReference>
<organism evidence="1 2">
    <name type="scientific">Diphasiastrum complanatum</name>
    <name type="common">Issler's clubmoss</name>
    <name type="synonym">Lycopodium complanatum</name>
    <dbReference type="NCBI Taxonomy" id="34168"/>
    <lineage>
        <taxon>Eukaryota</taxon>
        <taxon>Viridiplantae</taxon>
        <taxon>Streptophyta</taxon>
        <taxon>Embryophyta</taxon>
        <taxon>Tracheophyta</taxon>
        <taxon>Lycopodiopsida</taxon>
        <taxon>Lycopodiales</taxon>
        <taxon>Lycopodiaceae</taxon>
        <taxon>Lycopodioideae</taxon>
        <taxon>Diphasiastrum</taxon>
    </lineage>
</organism>
<keyword evidence="2" id="KW-1185">Reference proteome</keyword>
<gene>
    <name evidence="1" type="ORF">O6H91_07G078900</name>
</gene>